<evidence type="ECO:0000313" key="14">
    <source>
        <dbReference type="EMBL" id="QNT64046.1"/>
    </source>
</evidence>
<dbReference type="InterPro" id="IPR036615">
    <property type="entry name" value="Mur_ligase_C_dom_sf"/>
</dbReference>
<dbReference type="InterPro" id="IPR001645">
    <property type="entry name" value="Folylpolyglutamate_synth"/>
</dbReference>
<dbReference type="PROSITE" id="PS01012">
    <property type="entry name" value="FOLYLPOLYGLU_SYNT_2"/>
    <property type="match status" value="1"/>
</dbReference>
<dbReference type="SUPFAM" id="SSF53623">
    <property type="entry name" value="MurD-like peptide ligases, catalytic domain"/>
    <property type="match status" value="1"/>
</dbReference>
<evidence type="ECO:0000256" key="7">
    <source>
        <dbReference type="ARBA" id="ARBA00022840"/>
    </source>
</evidence>
<evidence type="ECO:0000256" key="3">
    <source>
        <dbReference type="ARBA" id="ARBA00013025"/>
    </source>
</evidence>
<comment type="catalytic activity">
    <reaction evidence="10">
        <text>(6S)-5,6,7,8-tetrahydrofolyl-(gamma-L-Glu)(n) + L-glutamate + ATP = (6S)-5,6,7,8-tetrahydrofolyl-(gamma-L-Glu)(n+1) + ADP + phosphate + H(+)</text>
        <dbReference type="Rhea" id="RHEA:10580"/>
        <dbReference type="Rhea" id="RHEA-COMP:14738"/>
        <dbReference type="Rhea" id="RHEA-COMP:14740"/>
        <dbReference type="ChEBI" id="CHEBI:15378"/>
        <dbReference type="ChEBI" id="CHEBI:29985"/>
        <dbReference type="ChEBI" id="CHEBI:30616"/>
        <dbReference type="ChEBI" id="CHEBI:43474"/>
        <dbReference type="ChEBI" id="CHEBI:141005"/>
        <dbReference type="ChEBI" id="CHEBI:456216"/>
        <dbReference type="EC" id="6.3.2.17"/>
    </reaction>
</comment>
<dbReference type="Gene3D" id="3.90.190.20">
    <property type="entry name" value="Mur ligase, C-terminal domain"/>
    <property type="match status" value="1"/>
</dbReference>
<dbReference type="InterPro" id="IPR004101">
    <property type="entry name" value="Mur_ligase_C"/>
</dbReference>
<keyword evidence="6 11" id="KW-0547">Nucleotide-binding</keyword>
<feature type="domain" description="Mur ligase C-terminal" evidence="12">
    <location>
        <begin position="302"/>
        <end position="420"/>
    </location>
</feature>
<sequence length="438" mass="49655">MIQNYDDAINYIHGRNKWAKKNTFARIDDLLEALGNPQDQLKYVHITGTNGKGSVARMTEQLLLEHGLKVGLFTSPFIMRFNERIQINNKPISDQDLTRIMQRMEPILIKLDQTLPDGGPTEFETLTALMFVYFAQQNLDVVVLEVGIGGTWDTTNVIKNKLVAVITTIGLDHQKVLGNTVTEIAKQKAGIIKNQNQITVVGRLPELTIPVISNQTEHLYQLEMQFKLKKITQNDDGDWIFDWYDQQGRRFENLKLALLGNYQLDNVSVALETAALALQALNVTMQLELIQKALMKVEWPARFEKINQNPEIVLDGAHNLAGIQALIQTIQQRYFEQPVVVIIGVLSDKNYLKMLNELAKKPQIRVIVVSFTAPNQRAAIDPQTVVDELSIANIKAEDDWEIALNKELLQDPVAKIIISGSLYFVAEVRQIWSQKHII</sequence>
<gene>
    <name evidence="14" type="ORF">FY536_01585</name>
</gene>
<evidence type="ECO:0000256" key="5">
    <source>
        <dbReference type="ARBA" id="ARBA00022723"/>
    </source>
</evidence>
<protein>
    <recommendedName>
        <fullName evidence="3">tetrahydrofolate synthase</fullName>
        <ecNumber evidence="3">6.3.2.17</ecNumber>
    </recommendedName>
    <alternativeName>
        <fullName evidence="9">Tetrahydrofolylpolyglutamate synthase</fullName>
    </alternativeName>
</protein>
<dbReference type="PANTHER" id="PTHR11136:SF0">
    <property type="entry name" value="DIHYDROFOLATE SYNTHETASE-RELATED"/>
    <property type="match status" value="1"/>
</dbReference>
<keyword evidence="8" id="KW-0460">Magnesium</keyword>
<evidence type="ECO:0000259" key="12">
    <source>
        <dbReference type="Pfam" id="PF02875"/>
    </source>
</evidence>
<evidence type="ECO:0000256" key="4">
    <source>
        <dbReference type="ARBA" id="ARBA00022598"/>
    </source>
</evidence>
<dbReference type="InterPro" id="IPR018109">
    <property type="entry name" value="Folylpolyglutamate_synth_CS"/>
</dbReference>
<evidence type="ECO:0000256" key="2">
    <source>
        <dbReference type="ARBA" id="ARBA00008276"/>
    </source>
</evidence>
<keyword evidence="4 11" id="KW-0436">Ligase</keyword>
<dbReference type="SUPFAM" id="SSF53244">
    <property type="entry name" value="MurD-like peptide ligases, peptide-binding domain"/>
    <property type="match status" value="1"/>
</dbReference>
<dbReference type="Proteomes" id="UP000516446">
    <property type="component" value="Chromosome"/>
</dbReference>
<dbReference type="Gene3D" id="3.40.1190.10">
    <property type="entry name" value="Mur-like, catalytic domain"/>
    <property type="match status" value="1"/>
</dbReference>
<organism evidence="14 15">
    <name type="scientific">Weissella koreensis</name>
    <dbReference type="NCBI Taxonomy" id="165096"/>
    <lineage>
        <taxon>Bacteria</taxon>
        <taxon>Bacillati</taxon>
        <taxon>Bacillota</taxon>
        <taxon>Bacilli</taxon>
        <taxon>Lactobacillales</taxon>
        <taxon>Lactobacillaceae</taxon>
        <taxon>Weissella</taxon>
    </lineage>
</organism>
<comment type="similarity">
    <text evidence="2 11">Belongs to the folylpolyglutamate synthase family.</text>
</comment>
<keyword evidence="15" id="KW-1185">Reference proteome</keyword>
<reference evidence="14 15" key="1">
    <citation type="submission" date="2019-08" db="EMBL/GenBank/DDBJ databases">
        <authorList>
            <person name="Chang H.C."/>
            <person name="Mun S.Y."/>
        </authorList>
    </citation>
    <scope>NUCLEOTIDE SEQUENCE [LARGE SCALE GENOMIC DNA]</scope>
    <source>
        <strain evidence="14 15">SK</strain>
    </source>
</reference>
<dbReference type="GO" id="GO:0008841">
    <property type="term" value="F:dihydrofolate synthase activity"/>
    <property type="evidence" value="ECO:0007669"/>
    <property type="project" value="TreeGrafter"/>
</dbReference>
<dbReference type="InterPro" id="IPR036565">
    <property type="entry name" value="Mur-like_cat_sf"/>
</dbReference>
<dbReference type="PIRSF" id="PIRSF001563">
    <property type="entry name" value="Folylpolyglu_synth"/>
    <property type="match status" value="1"/>
</dbReference>
<dbReference type="Pfam" id="PF08245">
    <property type="entry name" value="Mur_ligase_M"/>
    <property type="match status" value="1"/>
</dbReference>
<dbReference type="AlphaFoldDB" id="A0A7H1MKR0"/>
<proteinExistence type="inferred from homology"/>
<dbReference type="NCBIfam" id="TIGR01499">
    <property type="entry name" value="folC"/>
    <property type="match status" value="1"/>
</dbReference>
<dbReference type="GO" id="GO:0046872">
    <property type="term" value="F:metal ion binding"/>
    <property type="evidence" value="ECO:0007669"/>
    <property type="project" value="UniProtKB-KW"/>
</dbReference>
<dbReference type="GO" id="GO:0005524">
    <property type="term" value="F:ATP binding"/>
    <property type="evidence" value="ECO:0007669"/>
    <property type="project" value="UniProtKB-KW"/>
</dbReference>
<dbReference type="Pfam" id="PF02875">
    <property type="entry name" value="Mur_ligase_C"/>
    <property type="match status" value="1"/>
</dbReference>
<keyword evidence="7 11" id="KW-0067">ATP-binding</keyword>
<evidence type="ECO:0000256" key="6">
    <source>
        <dbReference type="ARBA" id="ARBA00022741"/>
    </source>
</evidence>
<evidence type="ECO:0000256" key="8">
    <source>
        <dbReference type="ARBA" id="ARBA00022842"/>
    </source>
</evidence>
<evidence type="ECO:0000256" key="9">
    <source>
        <dbReference type="ARBA" id="ARBA00030592"/>
    </source>
</evidence>
<dbReference type="GO" id="GO:0005737">
    <property type="term" value="C:cytoplasm"/>
    <property type="evidence" value="ECO:0007669"/>
    <property type="project" value="TreeGrafter"/>
</dbReference>
<keyword evidence="5" id="KW-0479">Metal-binding</keyword>
<feature type="domain" description="Mur ligase central" evidence="13">
    <location>
        <begin position="46"/>
        <end position="272"/>
    </location>
</feature>
<dbReference type="EMBL" id="CP043431">
    <property type="protein sequence ID" value="QNT64046.1"/>
    <property type="molecule type" value="Genomic_DNA"/>
</dbReference>
<dbReference type="RefSeq" id="WP_006845766.1">
    <property type="nucleotide sequence ID" value="NZ_CP026847.1"/>
</dbReference>
<evidence type="ECO:0000256" key="11">
    <source>
        <dbReference type="PIRNR" id="PIRNR001563"/>
    </source>
</evidence>
<comment type="cofactor">
    <cofactor evidence="1">
        <name>Mg(2+)</name>
        <dbReference type="ChEBI" id="CHEBI:18420"/>
    </cofactor>
</comment>
<evidence type="ECO:0000313" key="15">
    <source>
        <dbReference type="Proteomes" id="UP000516446"/>
    </source>
</evidence>
<evidence type="ECO:0000259" key="13">
    <source>
        <dbReference type="Pfam" id="PF08245"/>
    </source>
</evidence>
<evidence type="ECO:0000256" key="10">
    <source>
        <dbReference type="ARBA" id="ARBA00047493"/>
    </source>
</evidence>
<dbReference type="PANTHER" id="PTHR11136">
    <property type="entry name" value="FOLYLPOLYGLUTAMATE SYNTHASE-RELATED"/>
    <property type="match status" value="1"/>
</dbReference>
<dbReference type="InterPro" id="IPR013221">
    <property type="entry name" value="Mur_ligase_cen"/>
</dbReference>
<dbReference type="PROSITE" id="PS01011">
    <property type="entry name" value="FOLYLPOLYGLU_SYNT_1"/>
    <property type="match status" value="1"/>
</dbReference>
<name>A0A7H1MKR0_9LACO</name>
<evidence type="ECO:0000256" key="1">
    <source>
        <dbReference type="ARBA" id="ARBA00001946"/>
    </source>
</evidence>
<dbReference type="FunFam" id="3.40.1190.10:FF:000011">
    <property type="entry name" value="Folylpolyglutamate synthase/dihydrofolate synthase"/>
    <property type="match status" value="1"/>
</dbReference>
<dbReference type="GO" id="GO:0004326">
    <property type="term" value="F:tetrahydrofolylpolyglutamate synthase activity"/>
    <property type="evidence" value="ECO:0007669"/>
    <property type="project" value="UniProtKB-EC"/>
</dbReference>
<accession>A0A7H1MKR0</accession>
<dbReference type="EC" id="6.3.2.17" evidence="3"/>